<gene>
    <name evidence="2" type="ORF">MM415B02514_0001</name>
</gene>
<evidence type="ECO:0000256" key="1">
    <source>
        <dbReference type="SAM" id="MobiDB-lite"/>
    </source>
</evidence>
<protein>
    <submittedName>
        <fullName evidence="2">Uncharacterized protein</fullName>
    </submittedName>
</protein>
<feature type="region of interest" description="Disordered" evidence="1">
    <location>
        <begin position="1"/>
        <end position="48"/>
    </location>
</feature>
<feature type="compositionally biased region" description="Basic residues" evidence="1">
    <location>
        <begin position="1"/>
        <end position="11"/>
    </location>
</feature>
<evidence type="ECO:0000313" key="2">
    <source>
        <dbReference type="EMBL" id="QJA89711.1"/>
    </source>
</evidence>
<dbReference type="AlphaFoldDB" id="A0A6M3L8K4"/>
<sequence length="162" mass="17226">MKTRGTAKRGRSNGDPESRISRKRGTRKDPPVNAWPPGVSGNPKGGIRKGMSIAETIRTLKALTPDELRTALKAAGGTGRSGLEQALSTMPKGMPLGLLMHASAIIHSTCEPQPGILTYLRDSDEGKPTERNEISGPNGGAILTEQKVKVIRIVDTPKPLEA</sequence>
<name>A0A6M3L8K4_9ZZZZ</name>
<reference evidence="2" key="1">
    <citation type="submission" date="2020-03" db="EMBL/GenBank/DDBJ databases">
        <title>The deep terrestrial virosphere.</title>
        <authorList>
            <person name="Holmfeldt K."/>
            <person name="Nilsson E."/>
            <person name="Simone D."/>
            <person name="Lopez-Fernandez M."/>
            <person name="Wu X."/>
            <person name="de Brujin I."/>
            <person name="Lundin D."/>
            <person name="Andersson A."/>
            <person name="Bertilsson S."/>
            <person name="Dopson M."/>
        </authorList>
    </citation>
    <scope>NUCLEOTIDE SEQUENCE</scope>
    <source>
        <strain evidence="2">MM415B02514</strain>
    </source>
</reference>
<accession>A0A6M3L8K4</accession>
<proteinExistence type="predicted"/>
<organism evidence="2">
    <name type="scientific">viral metagenome</name>
    <dbReference type="NCBI Taxonomy" id="1070528"/>
    <lineage>
        <taxon>unclassified sequences</taxon>
        <taxon>metagenomes</taxon>
        <taxon>organismal metagenomes</taxon>
    </lineage>
</organism>
<dbReference type="EMBL" id="MT142864">
    <property type="protein sequence ID" value="QJA89711.1"/>
    <property type="molecule type" value="Genomic_DNA"/>
</dbReference>